<feature type="transmembrane region" description="Helical" evidence="7">
    <location>
        <begin position="68"/>
        <end position="90"/>
    </location>
</feature>
<dbReference type="PANTHER" id="PTHR30151">
    <property type="entry name" value="ALKANE SULFONATE ABC TRANSPORTER-RELATED, MEMBRANE SUBUNIT"/>
    <property type="match status" value="1"/>
</dbReference>
<evidence type="ECO:0000256" key="7">
    <source>
        <dbReference type="RuleBase" id="RU363032"/>
    </source>
</evidence>
<feature type="transmembrane region" description="Helical" evidence="7">
    <location>
        <begin position="177"/>
        <end position="204"/>
    </location>
</feature>
<evidence type="ECO:0000256" key="3">
    <source>
        <dbReference type="ARBA" id="ARBA00022475"/>
    </source>
</evidence>
<keyword evidence="6 7" id="KW-0472">Membrane</keyword>
<name>A0ABT9U0B7_PAEHA</name>
<dbReference type="PROSITE" id="PS51257">
    <property type="entry name" value="PROKAR_LIPOPROTEIN"/>
    <property type="match status" value="1"/>
</dbReference>
<keyword evidence="3" id="KW-1003">Cell membrane</keyword>
<keyword evidence="2 7" id="KW-0813">Transport</keyword>
<organism evidence="9 10">
    <name type="scientific">Paenibacillus harenae</name>
    <dbReference type="NCBI Taxonomy" id="306543"/>
    <lineage>
        <taxon>Bacteria</taxon>
        <taxon>Bacillati</taxon>
        <taxon>Bacillota</taxon>
        <taxon>Bacilli</taxon>
        <taxon>Bacillales</taxon>
        <taxon>Paenibacillaceae</taxon>
        <taxon>Paenibacillus</taxon>
    </lineage>
</organism>
<feature type="domain" description="ABC transmembrane type-1" evidence="8">
    <location>
        <begin position="62"/>
        <end position="242"/>
    </location>
</feature>
<evidence type="ECO:0000256" key="6">
    <source>
        <dbReference type="ARBA" id="ARBA00023136"/>
    </source>
</evidence>
<evidence type="ECO:0000259" key="8">
    <source>
        <dbReference type="PROSITE" id="PS50928"/>
    </source>
</evidence>
<feature type="transmembrane region" description="Helical" evidence="7">
    <location>
        <begin position="97"/>
        <end position="122"/>
    </location>
</feature>
<evidence type="ECO:0000256" key="2">
    <source>
        <dbReference type="ARBA" id="ARBA00022448"/>
    </source>
</evidence>
<keyword evidence="5 7" id="KW-1133">Transmembrane helix</keyword>
<keyword evidence="4 7" id="KW-0812">Transmembrane</keyword>
<comment type="similarity">
    <text evidence="7">Belongs to the binding-protein-dependent transport system permease family.</text>
</comment>
<keyword evidence="10" id="KW-1185">Reference proteome</keyword>
<proteinExistence type="inferred from homology"/>
<dbReference type="PROSITE" id="PS50928">
    <property type="entry name" value="ABC_TM1"/>
    <property type="match status" value="1"/>
</dbReference>
<dbReference type="PANTHER" id="PTHR30151:SF20">
    <property type="entry name" value="ABC TRANSPORTER PERMEASE PROTEIN HI_0355-RELATED"/>
    <property type="match status" value="1"/>
</dbReference>
<evidence type="ECO:0000256" key="5">
    <source>
        <dbReference type="ARBA" id="ARBA00022989"/>
    </source>
</evidence>
<dbReference type="Proteomes" id="UP001229346">
    <property type="component" value="Unassembled WGS sequence"/>
</dbReference>
<dbReference type="CDD" id="cd06261">
    <property type="entry name" value="TM_PBP2"/>
    <property type="match status" value="1"/>
</dbReference>
<evidence type="ECO:0000313" key="10">
    <source>
        <dbReference type="Proteomes" id="UP001229346"/>
    </source>
</evidence>
<reference evidence="9 10" key="1">
    <citation type="submission" date="2023-07" db="EMBL/GenBank/DDBJ databases">
        <title>Sorghum-associated microbial communities from plants grown in Nebraska, USA.</title>
        <authorList>
            <person name="Schachtman D."/>
        </authorList>
    </citation>
    <scope>NUCLEOTIDE SEQUENCE [LARGE SCALE GENOMIC DNA]</scope>
    <source>
        <strain evidence="9 10">CC482</strain>
    </source>
</reference>
<protein>
    <submittedName>
        <fullName evidence="9">ABC-type nitrate/sulfonate/bicarbonate transport system permease component</fullName>
    </submittedName>
</protein>
<dbReference type="InterPro" id="IPR035906">
    <property type="entry name" value="MetI-like_sf"/>
</dbReference>
<dbReference type="SUPFAM" id="SSF161098">
    <property type="entry name" value="MetI-like"/>
    <property type="match status" value="1"/>
</dbReference>
<feature type="transmembrane region" description="Helical" evidence="7">
    <location>
        <begin position="128"/>
        <end position="147"/>
    </location>
</feature>
<evidence type="ECO:0000256" key="1">
    <source>
        <dbReference type="ARBA" id="ARBA00004651"/>
    </source>
</evidence>
<evidence type="ECO:0000256" key="4">
    <source>
        <dbReference type="ARBA" id="ARBA00022692"/>
    </source>
</evidence>
<comment type="caution">
    <text evidence="9">The sequence shown here is derived from an EMBL/GenBank/DDBJ whole genome shotgun (WGS) entry which is preliminary data.</text>
</comment>
<comment type="subcellular location">
    <subcellularLocation>
        <location evidence="1 7">Cell membrane</location>
        <topology evidence="1 7">Multi-pass membrane protein</topology>
    </subcellularLocation>
</comment>
<sequence length="260" mass="28262">MGNKTGVWAKVWPSVIVVVALLACWQGVTMWGQVDSWLLPSPASIVQEAASANVWPRLMEHTGATLRLTLLGFAGGSAAGFLLAALLHLAPGLRAAVYPLLVVSQNVPIVVIGPLLTMWLGYGLLPKVLLVMMVCFFPISVAMLGGLTNTDAQLRNYLQMIGTGKWQLFWRLELPHAIIHLFSGLKLAASYSVLSAIVAEWLGTNKGLGYFMQLSAKGFMPERVFASVFIIVALSLSLFGLMTLAEKLLMRWRPAKKEGN</sequence>
<gene>
    <name evidence="9" type="ORF">J2T15_002448</name>
</gene>
<feature type="transmembrane region" description="Helical" evidence="7">
    <location>
        <begin position="224"/>
        <end position="245"/>
    </location>
</feature>
<dbReference type="Gene3D" id="1.10.3720.10">
    <property type="entry name" value="MetI-like"/>
    <property type="match status" value="1"/>
</dbReference>
<dbReference type="InterPro" id="IPR000515">
    <property type="entry name" value="MetI-like"/>
</dbReference>
<dbReference type="EMBL" id="JAUSSU010000004">
    <property type="protein sequence ID" value="MDQ0113013.1"/>
    <property type="molecule type" value="Genomic_DNA"/>
</dbReference>
<feature type="transmembrane region" description="Helical" evidence="7">
    <location>
        <begin position="7"/>
        <end position="28"/>
    </location>
</feature>
<dbReference type="RefSeq" id="WP_307203965.1">
    <property type="nucleotide sequence ID" value="NZ_JAUSSU010000004.1"/>
</dbReference>
<accession>A0ABT9U0B7</accession>
<evidence type="ECO:0000313" key="9">
    <source>
        <dbReference type="EMBL" id="MDQ0113013.1"/>
    </source>
</evidence>
<dbReference type="Pfam" id="PF00528">
    <property type="entry name" value="BPD_transp_1"/>
    <property type="match status" value="1"/>
</dbReference>